<dbReference type="AlphaFoldDB" id="A0A917CNR1"/>
<dbReference type="NCBIfam" id="TIGR00730">
    <property type="entry name" value="Rossman fold protein, TIGR00730 family"/>
    <property type="match status" value="1"/>
</dbReference>
<accession>A0A917CNR1</accession>
<dbReference type="GO" id="GO:0008714">
    <property type="term" value="F:AMP nucleosidase activity"/>
    <property type="evidence" value="ECO:0007669"/>
    <property type="project" value="UniProtKB-EC"/>
</dbReference>
<comment type="similarity">
    <text evidence="2 3">Belongs to the LOG family.</text>
</comment>
<name>A0A917CNR1_9GAMM</name>
<gene>
    <name evidence="4" type="ORF">GCM10011365_12450</name>
</gene>
<dbReference type="Gene3D" id="3.40.50.450">
    <property type="match status" value="1"/>
</dbReference>
<reference evidence="4" key="2">
    <citation type="submission" date="2020-09" db="EMBL/GenBank/DDBJ databases">
        <authorList>
            <person name="Sun Q."/>
            <person name="Zhou Y."/>
        </authorList>
    </citation>
    <scope>NUCLEOTIDE SEQUENCE</scope>
    <source>
        <strain evidence="4">CGMCC 1.12181</strain>
    </source>
</reference>
<dbReference type="PANTHER" id="PTHR31223:SF70">
    <property type="entry name" value="LOG FAMILY PROTEIN YJL055W"/>
    <property type="match status" value="1"/>
</dbReference>
<comment type="catalytic activity">
    <reaction evidence="1">
        <text>AMP + H2O = D-ribose 5-phosphate + adenine</text>
        <dbReference type="Rhea" id="RHEA:20129"/>
        <dbReference type="ChEBI" id="CHEBI:15377"/>
        <dbReference type="ChEBI" id="CHEBI:16708"/>
        <dbReference type="ChEBI" id="CHEBI:78346"/>
        <dbReference type="ChEBI" id="CHEBI:456215"/>
        <dbReference type="EC" id="3.2.2.4"/>
    </reaction>
</comment>
<dbReference type="EC" id="3.2.2.n1" evidence="3"/>
<reference evidence="4" key="1">
    <citation type="journal article" date="2014" name="Int. J. Syst. Evol. Microbiol.">
        <title>Complete genome sequence of Corynebacterium casei LMG S-19264T (=DSM 44701T), isolated from a smear-ripened cheese.</title>
        <authorList>
            <consortium name="US DOE Joint Genome Institute (JGI-PGF)"/>
            <person name="Walter F."/>
            <person name="Albersmeier A."/>
            <person name="Kalinowski J."/>
            <person name="Ruckert C."/>
        </authorList>
    </citation>
    <scope>NUCLEOTIDE SEQUENCE</scope>
    <source>
        <strain evidence="4">CGMCC 1.12181</strain>
    </source>
</reference>
<dbReference type="RefSeq" id="WP_188364844.1">
    <property type="nucleotide sequence ID" value="NZ_BAABJF010000015.1"/>
</dbReference>
<dbReference type="InterPro" id="IPR005269">
    <property type="entry name" value="LOG"/>
</dbReference>
<dbReference type="GO" id="GO:0005829">
    <property type="term" value="C:cytosol"/>
    <property type="evidence" value="ECO:0007669"/>
    <property type="project" value="TreeGrafter"/>
</dbReference>
<dbReference type="SUPFAM" id="SSF102405">
    <property type="entry name" value="MCP/YpsA-like"/>
    <property type="match status" value="1"/>
</dbReference>
<dbReference type="Proteomes" id="UP000605253">
    <property type="component" value="Unassembled WGS sequence"/>
</dbReference>
<evidence type="ECO:0000313" key="5">
    <source>
        <dbReference type="Proteomes" id="UP000605253"/>
    </source>
</evidence>
<dbReference type="GO" id="GO:0009691">
    <property type="term" value="P:cytokinin biosynthetic process"/>
    <property type="evidence" value="ECO:0007669"/>
    <property type="project" value="UniProtKB-UniRule"/>
</dbReference>
<organism evidence="4 5">
    <name type="scientific">Marinicella pacifica</name>
    <dbReference type="NCBI Taxonomy" id="1171543"/>
    <lineage>
        <taxon>Bacteria</taxon>
        <taxon>Pseudomonadati</taxon>
        <taxon>Pseudomonadota</taxon>
        <taxon>Gammaproteobacteria</taxon>
        <taxon>Lysobacterales</taxon>
        <taxon>Marinicellaceae</taxon>
        <taxon>Marinicella</taxon>
    </lineage>
</organism>
<proteinExistence type="inferred from homology"/>
<evidence type="ECO:0000313" key="4">
    <source>
        <dbReference type="EMBL" id="GGF92717.1"/>
    </source>
</evidence>
<keyword evidence="3" id="KW-0203">Cytokinin biosynthesis</keyword>
<dbReference type="InterPro" id="IPR031100">
    <property type="entry name" value="LOG_fam"/>
</dbReference>
<keyword evidence="5" id="KW-1185">Reference proteome</keyword>
<dbReference type="Pfam" id="PF03641">
    <property type="entry name" value="Lysine_decarbox"/>
    <property type="match status" value="1"/>
</dbReference>
<evidence type="ECO:0000256" key="3">
    <source>
        <dbReference type="RuleBase" id="RU363015"/>
    </source>
</evidence>
<evidence type="ECO:0000256" key="2">
    <source>
        <dbReference type="ARBA" id="ARBA00006763"/>
    </source>
</evidence>
<protein>
    <recommendedName>
        <fullName evidence="3">Cytokinin riboside 5'-monophosphate phosphoribohydrolase</fullName>
        <ecNumber evidence="3">3.2.2.n1</ecNumber>
    </recommendedName>
</protein>
<comment type="caution">
    <text evidence="4">The sequence shown here is derived from an EMBL/GenBank/DDBJ whole genome shotgun (WGS) entry which is preliminary data.</text>
</comment>
<evidence type="ECO:0000256" key="1">
    <source>
        <dbReference type="ARBA" id="ARBA00000274"/>
    </source>
</evidence>
<dbReference type="EMBL" id="BMEO01000004">
    <property type="protein sequence ID" value="GGF92717.1"/>
    <property type="molecule type" value="Genomic_DNA"/>
</dbReference>
<sequence>MSKYNISHVAVYCASSRDIDPHYLTAADDLGAHMADQKWTLVYGGGGTGLMGQVARSLQKNGGKTLGITPEVLKIDALINAHDDEQIITRDMPSRKNKMIELADAFIALPGGFGTLEELFEVMTLKQLGFHKKPIVIANFHGYYDKLLDFFEELYKQKFTKTTYRQLYHIASDAETIVDYLNHYVPPDLDTHWFV</sequence>
<dbReference type="PANTHER" id="PTHR31223">
    <property type="entry name" value="LOG FAMILY PROTEIN YJL055W"/>
    <property type="match status" value="1"/>
</dbReference>
<keyword evidence="3" id="KW-0378">Hydrolase</keyword>